<dbReference type="InterPro" id="IPR009057">
    <property type="entry name" value="Homeodomain-like_sf"/>
</dbReference>
<feature type="domain" description="Myb-like" evidence="5">
    <location>
        <begin position="45"/>
        <end position="97"/>
    </location>
</feature>
<dbReference type="SMART" id="SM00717">
    <property type="entry name" value="SANT"/>
    <property type="match status" value="2"/>
</dbReference>
<dbReference type="GO" id="GO:0003700">
    <property type="term" value="F:DNA-binding transcription factor activity"/>
    <property type="evidence" value="ECO:0007669"/>
    <property type="project" value="InterPro"/>
</dbReference>
<accession>A0A4Y1RZW4</accession>
<name>A0A4Y1RZW4_PRUDU</name>
<feature type="signal peptide" evidence="4">
    <location>
        <begin position="1"/>
        <end position="23"/>
    </location>
</feature>
<evidence type="ECO:0000256" key="3">
    <source>
        <dbReference type="ARBA" id="ARBA00023242"/>
    </source>
</evidence>
<reference evidence="6" key="1">
    <citation type="journal article" date="2019" name="Science">
        <title>Mutation of a bHLH transcription factor allowed almond domestication.</title>
        <authorList>
            <person name="Sanchez-Perez R."/>
            <person name="Pavan S."/>
            <person name="Mazzeo R."/>
            <person name="Moldovan C."/>
            <person name="Aiese Cigliano R."/>
            <person name="Del Cueto J."/>
            <person name="Ricciardi F."/>
            <person name="Lotti C."/>
            <person name="Ricciardi L."/>
            <person name="Dicenta F."/>
            <person name="Lopez-Marques R.L."/>
            <person name="Lindberg Moller B."/>
        </authorList>
    </citation>
    <scope>NUCLEOTIDE SEQUENCE</scope>
</reference>
<evidence type="ECO:0000313" key="6">
    <source>
        <dbReference type="EMBL" id="BBH09353.1"/>
    </source>
</evidence>
<evidence type="ECO:0000256" key="4">
    <source>
        <dbReference type="SAM" id="SignalP"/>
    </source>
</evidence>
<protein>
    <submittedName>
        <fullName evidence="6">RAD-like 1</fullName>
    </submittedName>
</protein>
<dbReference type="InterPro" id="IPR044636">
    <property type="entry name" value="RADIALIS-like"/>
</dbReference>
<sequence>MGLPRLGLVGTLILLHIIPFSMASSRMSSTAFGSSWTTKQNKDFENAPATTKQNKDFEKAVAVFDKDTVNRWDKVVKSVGRKTLEEVKKYYNLLVVDIMSLKQIVLSSEIKILKTHWLYFTRALPTARIMLSRRLAEKSKGNFENALPICYKDTTNCSDNVAKSVGEKMQRKSRSIMSFLLKISCLLRLDKWPSQIKKKFKYHAYCAWTTECPQLPLAPLRLPSKTKILKTLWLGLTKTLPTAGIMLSMQLAKKFKGSGWQKNVDEVKMHYELLVEDIMLIALGQALFVFDKDTANRWDNVVNAVGEKIQRKSRSIISFMLKISCLLSLDNQAKKNKDFENALVIFYKDTTNCWDNVDKAVAKKMQRKSRCIMYFLLKISCLLRLDKCPSRITEKLKTIILLHIIPFSIASRRMSSTTSSSSWTSKQNKDFENALAVFDKDTANRWDNVVNVEVKKHYELLVEDIMLIELRSKTKILKMLAVFDKDNANRWDNVAKAVGRKTLKEVKKHYEFLVEDIILIES</sequence>
<dbReference type="CDD" id="cd00167">
    <property type="entry name" value="SANT"/>
    <property type="match status" value="1"/>
</dbReference>
<dbReference type="AlphaFoldDB" id="A0A4Y1RZW4"/>
<keyword evidence="4" id="KW-0732">Signal</keyword>
<evidence type="ECO:0000256" key="2">
    <source>
        <dbReference type="ARBA" id="ARBA00023163"/>
    </source>
</evidence>
<keyword evidence="3" id="KW-0539">Nucleus</keyword>
<dbReference type="InterPro" id="IPR001005">
    <property type="entry name" value="SANT/Myb"/>
</dbReference>
<feature type="domain" description="Myb-like" evidence="5">
    <location>
        <begin position="419"/>
        <end position="516"/>
    </location>
</feature>
<dbReference type="PANTHER" id="PTHR43952">
    <property type="entry name" value="MYB FAMILY TRANSCRIPTION FACTOR-RELATED"/>
    <property type="match status" value="1"/>
</dbReference>
<proteinExistence type="predicted"/>
<dbReference type="PANTHER" id="PTHR43952:SF75">
    <property type="entry name" value="PROTEIN RADIALIS-LIKE 6"/>
    <property type="match status" value="1"/>
</dbReference>
<dbReference type="EMBL" id="AP019304">
    <property type="protein sequence ID" value="BBH09353.1"/>
    <property type="molecule type" value="Genomic_DNA"/>
</dbReference>
<evidence type="ECO:0000256" key="1">
    <source>
        <dbReference type="ARBA" id="ARBA00023015"/>
    </source>
</evidence>
<evidence type="ECO:0000259" key="5">
    <source>
        <dbReference type="SMART" id="SM00717"/>
    </source>
</evidence>
<organism evidence="6">
    <name type="scientific">Prunus dulcis</name>
    <name type="common">Almond</name>
    <name type="synonym">Amygdalus dulcis</name>
    <dbReference type="NCBI Taxonomy" id="3755"/>
    <lineage>
        <taxon>Eukaryota</taxon>
        <taxon>Viridiplantae</taxon>
        <taxon>Streptophyta</taxon>
        <taxon>Embryophyta</taxon>
        <taxon>Tracheophyta</taxon>
        <taxon>Spermatophyta</taxon>
        <taxon>Magnoliopsida</taxon>
        <taxon>eudicotyledons</taxon>
        <taxon>Gunneridae</taxon>
        <taxon>Pentapetalae</taxon>
        <taxon>rosids</taxon>
        <taxon>fabids</taxon>
        <taxon>Rosales</taxon>
        <taxon>Rosaceae</taxon>
        <taxon>Amygdaloideae</taxon>
        <taxon>Amygdaleae</taxon>
        <taxon>Prunus</taxon>
    </lineage>
</organism>
<keyword evidence="2" id="KW-0804">Transcription</keyword>
<dbReference type="SUPFAM" id="SSF46689">
    <property type="entry name" value="Homeodomain-like"/>
    <property type="match status" value="2"/>
</dbReference>
<gene>
    <name evidence="6" type="ORF">Prudu_021824</name>
</gene>
<keyword evidence="1" id="KW-0805">Transcription regulation</keyword>
<feature type="chain" id="PRO_5021428505" evidence="4">
    <location>
        <begin position="24"/>
        <end position="522"/>
    </location>
</feature>
<dbReference type="Gene3D" id="1.10.10.60">
    <property type="entry name" value="Homeodomain-like"/>
    <property type="match status" value="3"/>
</dbReference>